<dbReference type="EMBL" id="CAXDID020000293">
    <property type="protein sequence ID" value="CAL6071946.1"/>
    <property type="molecule type" value="Genomic_DNA"/>
</dbReference>
<comment type="similarity">
    <text evidence="2 7 8">Belongs to the universal ribosomal protein uS2 family.</text>
</comment>
<dbReference type="EMBL" id="CATOUU010000480">
    <property type="protein sequence ID" value="CAI9931303.1"/>
    <property type="molecule type" value="Genomic_DNA"/>
</dbReference>
<dbReference type="Proteomes" id="UP001642409">
    <property type="component" value="Unassembled WGS sequence"/>
</dbReference>
<protein>
    <recommendedName>
        <fullName evidence="6 7">Small ribosomal subunit protein uS2</fullName>
    </recommendedName>
</protein>
<dbReference type="PRINTS" id="PR00395">
    <property type="entry name" value="RIBOSOMALS2"/>
</dbReference>
<keyword evidence="14" id="KW-1185">Reference proteome</keyword>
<dbReference type="SUPFAM" id="SSF52313">
    <property type="entry name" value="Ribosomal protein S2"/>
    <property type="match status" value="1"/>
</dbReference>
<evidence type="ECO:0000256" key="7">
    <source>
        <dbReference type="HAMAP-Rule" id="MF_03015"/>
    </source>
</evidence>
<comment type="function">
    <text evidence="7">Required for the assembly and/or stability of the 40S ribosomal subunit. Required for the processing of the 20S rRNA-precursor to mature 18S rRNA in a late step of the maturation of 40S ribosomal subunits.</text>
</comment>
<dbReference type="HAMAP" id="MF_03015">
    <property type="entry name" value="Ribosomal_S2_euk"/>
    <property type="match status" value="1"/>
</dbReference>
<dbReference type="InterPro" id="IPR027498">
    <property type="entry name" value="Ribosomal_uS2_euk"/>
</dbReference>
<dbReference type="EMBL" id="CATOUU010001172">
    <property type="protein sequence ID" value="CAI9976084.1"/>
    <property type="molecule type" value="Genomic_DNA"/>
</dbReference>
<dbReference type="Gene3D" id="3.40.50.10490">
    <property type="entry name" value="Glucose-6-phosphate isomerase like protein, domain 1"/>
    <property type="match status" value="1"/>
</dbReference>
<evidence type="ECO:0000256" key="1">
    <source>
        <dbReference type="ARBA" id="ARBA00004496"/>
    </source>
</evidence>
<accession>A0AA86U5P2</accession>
<proteinExistence type="inferred from homology"/>
<evidence type="ECO:0000256" key="6">
    <source>
        <dbReference type="ARBA" id="ARBA00035256"/>
    </source>
</evidence>
<dbReference type="InterPro" id="IPR001865">
    <property type="entry name" value="Ribosomal_uS2"/>
</dbReference>
<dbReference type="GO" id="GO:0003735">
    <property type="term" value="F:structural constituent of ribosome"/>
    <property type="evidence" value="ECO:0007669"/>
    <property type="project" value="UniProtKB-UniRule"/>
</dbReference>
<dbReference type="InterPro" id="IPR005707">
    <property type="entry name" value="Ribosomal_uS2_euk/arc"/>
</dbReference>
<evidence type="ECO:0000313" key="11">
    <source>
        <dbReference type="EMBL" id="CAI9976084.1"/>
    </source>
</evidence>
<evidence type="ECO:0000313" key="13">
    <source>
        <dbReference type="EMBL" id="CAL6112607.1"/>
    </source>
</evidence>
<dbReference type="GO" id="GO:0006412">
    <property type="term" value="P:translation"/>
    <property type="evidence" value="ECO:0007669"/>
    <property type="project" value="UniProtKB-UniRule"/>
</dbReference>
<dbReference type="InterPro" id="IPR018130">
    <property type="entry name" value="Ribosomal_uS2_CS"/>
</dbReference>
<reference evidence="10" key="1">
    <citation type="submission" date="2023-06" db="EMBL/GenBank/DDBJ databases">
        <authorList>
            <person name="Kurt Z."/>
        </authorList>
    </citation>
    <scope>NUCLEOTIDE SEQUENCE</scope>
</reference>
<evidence type="ECO:0000256" key="2">
    <source>
        <dbReference type="ARBA" id="ARBA00006242"/>
    </source>
</evidence>
<comment type="subunit">
    <text evidence="7">Component of the small ribosomal subunit. Mature ribosomes consist of a small (40S) and a large (60S) subunit. The 40S subunit contains about 33 different proteins and 1 molecule of RNA (18S). The 60S subunit contains about 49 different proteins and 3 molecules of RNA (25S, 5.8S and 5S). Interacts with ribosomal protein S21.</text>
</comment>
<comment type="subcellular location">
    <subcellularLocation>
        <location evidence="1 7">Cytoplasm</location>
    </subcellularLocation>
</comment>
<evidence type="ECO:0000313" key="10">
    <source>
        <dbReference type="EMBL" id="CAI9931303.1"/>
    </source>
</evidence>
<dbReference type="GO" id="GO:0000028">
    <property type="term" value="P:ribosomal small subunit assembly"/>
    <property type="evidence" value="ECO:0007669"/>
    <property type="project" value="UniProtKB-UniRule"/>
</dbReference>
<dbReference type="PROSITE" id="PS00962">
    <property type="entry name" value="RIBOSOMAL_S2_1"/>
    <property type="match status" value="1"/>
</dbReference>
<organism evidence="10">
    <name type="scientific">Hexamita inflata</name>
    <dbReference type="NCBI Taxonomy" id="28002"/>
    <lineage>
        <taxon>Eukaryota</taxon>
        <taxon>Metamonada</taxon>
        <taxon>Diplomonadida</taxon>
        <taxon>Hexamitidae</taxon>
        <taxon>Hexamitinae</taxon>
        <taxon>Hexamita</taxon>
    </lineage>
</organism>
<dbReference type="NCBIfam" id="TIGR01012">
    <property type="entry name" value="uS2_euk_arch"/>
    <property type="match status" value="1"/>
</dbReference>
<evidence type="ECO:0000313" key="12">
    <source>
        <dbReference type="EMBL" id="CAL6071946.1"/>
    </source>
</evidence>
<dbReference type="FunFam" id="3.40.50.10490:FF:000030">
    <property type="entry name" value="30S ribosomal protein S2"/>
    <property type="match status" value="1"/>
</dbReference>
<name>A0AA86U5P2_9EUKA</name>
<feature type="compositionally biased region" description="Basic and acidic residues" evidence="9">
    <location>
        <begin position="217"/>
        <end position="231"/>
    </location>
</feature>
<evidence type="ECO:0000256" key="4">
    <source>
        <dbReference type="ARBA" id="ARBA00022980"/>
    </source>
</evidence>
<dbReference type="PANTHER" id="PTHR11489">
    <property type="entry name" value="40S RIBOSOMAL PROTEIN SA"/>
    <property type="match status" value="1"/>
</dbReference>
<reference evidence="12 14" key="2">
    <citation type="submission" date="2024-07" db="EMBL/GenBank/DDBJ databases">
        <authorList>
            <person name="Akdeniz Z."/>
        </authorList>
    </citation>
    <scope>NUCLEOTIDE SEQUENCE [LARGE SCALE GENOMIC DNA]</scope>
</reference>
<evidence type="ECO:0000256" key="8">
    <source>
        <dbReference type="RuleBase" id="RU003631"/>
    </source>
</evidence>
<dbReference type="GO" id="GO:0022627">
    <property type="term" value="C:cytosolic small ribosomal subunit"/>
    <property type="evidence" value="ECO:0007669"/>
    <property type="project" value="UniProtKB-UniRule"/>
</dbReference>
<keyword evidence="3 7" id="KW-0963">Cytoplasm</keyword>
<sequence length="239" mass="27239">MSYTQLTQEDVTKLIIANAHIGHRGMEKSMQYYVFGRQKDGVYIFNIEKTFAKLQLAARLIATIKNPQDIVVIGAREESARAINKYCRHTGSFGIVGRYMPGTFTNRQAPTFREPQLIIVNDPSVDHQALLESAYANIPVVAFCNSDSKLTYVDIAIPCNNKGKRSVGLMYWMLCREVLRMKGAIKREDAWEMADTFIQLTEEDIKKMENGEEEEEVEKKPEVKKQAKADFEDSDPFAQ</sequence>
<dbReference type="EMBL" id="CAXDID020000742">
    <property type="protein sequence ID" value="CAL6112607.1"/>
    <property type="molecule type" value="Genomic_DNA"/>
</dbReference>
<dbReference type="PROSITE" id="PS00963">
    <property type="entry name" value="RIBOSOMAL_S2_2"/>
    <property type="match status" value="1"/>
</dbReference>
<evidence type="ECO:0000313" key="14">
    <source>
        <dbReference type="Proteomes" id="UP001642409"/>
    </source>
</evidence>
<dbReference type="Pfam" id="PF00318">
    <property type="entry name" value="Ribosomal_S2"/>
    <property type="match status" value="2"/>
</dbReference>
<dbReference type="CDD" id="cd01425">
    <property type="entry name" value="RPS2"/>
    <property type="match status" value="1"/>
</dbReference>
<evidence type="ECO:0000256" key="3">
    <source>
        <dbReference type="ARBA" id="ARBA00022490"/>
    </source>
</evidence>
<evidence type="ECO:0000256" key="5">
    <source>
        <dbReference type="ARBA" id="ARBA00023274"/>
    </source>
</evidence>
<dbReference type="InterPro" id="IPR023591">
    <property type="entry name" value="Ribosomal_uS2_flav_dom_sf"/>
</dbReference>
<feature type="region of interest" description="Disordered" evidence="9">
    <location>
        <begin position="205"/>
        <end position="239"/>
    </location>
</feature>
<evidence type="ECO:0000256" key="9">
    <source>
        <dbReference type="SAM" id="MobiDB-lite"/>
    </source>
</evidence>
<keyword evidence="4 7" id="KW-0689">Ribosomal protein</keyword>
<gene>
    <name evidence="10" type="ORF">HINF_LOCUS18948</name>
    <name evidence="12" type="ORF">HINF_LOCUS55386</name>
    <name evidence="11" type="ORF">HINF_LOCUS63729</name>
    <name evidence="13" type="ORF">HINF_LOCUS77119</name>
</gene>
<comment type="caution">
    <text evidence="10">The sequence shown here is derived from an EMBL/GenBank/DDBJ whole genome shotgun (WGS) entry which is preliminary data.</text>
</comment>
<dbReference type="AlphaFoldDB" id="A0AA86U5P2"/>
<keyword evidence="5 7" id="KW-0687">Ribonucleoprotein</keyword>